<keyword evidence="2" id="KW-0812">Transmembrane</keyword>
<keyword evidence="2" id="KW-0472">Membrane</keyword>
<feature type="compositionally biased region" description="Polar residues" evidence="1">
    <location>
        <begin position="382"/>
        <end position="397"/>
    </location>
</feature>
<feature type="region of interest" description="Disordered" evidence="1">
    <location>
        <begin position="381"/>
        <end position="432"/>
    </location>
</feature>
<evidence type="ECO:0000256" key="1">
    <source>
        <dbReference type="SAM" id="MobiDB-lite"/>
    </source>
</evidence>
<name>A0A9P4H8L1_9PLEO</name>
<dbReference type="OrthoDB" id="3205825at2759"/>
<accession>A0A9P4H8L1</accession>
<proteinExistence type="predicted"/>
<keyword evidence="2" id="KW-1133">Transmembrane helix</keyword>
<dbReference type="PANTHER" id="PTHR35179:SF1">
    <property type="entry name" value="INTEGRAL MEMBRANE PROTEIN"/>
    <property type="match status" value="1"/>
</dbReference>
<dbReference type="Proteomes" id="UP000799777">
    <property type="component" value="Unassembled WGS sequence"/>
</dbReference>
<feature type="transmembrane region" description="Helical" evidence="2">
    <location>
        <begin position="98"/>
        <end position="121"/>
    </location>
</feature>
<organism evidence="3 4">
    <name type="scientific">Setomelanomma holmii</name>
    <dbReference type="NCBI Taxonomy" id="210430"/>
    <lineage>
        <taxon>Eukaryota</taxon>
        <taxon>Fungi</taxon>
        <taxon>Dikarya</taxon>
        <taxon>Ascomycota</taxon>
        <taxon>Pezizomycotina</taxon>
        <taxon>Dothideomycetes</taxon>
        <taxon>Pleosporomycetidae</taxon>
        <taxon>Pleosporales</taxon>
        <taxon>Pleosporineae</taxon>
        <taxon>Phaeosphaeriaceae</taxon>
        <taxon>Setomelanomma</taxon>
    </lineage>
</organism>
<gene>
    <name evidence="3" type="ORF">EK21DRAFT_67246</name>
</gene>
<dbReference type="AlphaFoldDB" id="A0A9P4H8L1"/>
<reference evidence="3" key="1">
    <citation type="journal article" date="2020" name="Stud. Mycol.">
        <title>101 Dothideomycetes genomes: a test case for predicting lifestyles and emergence of pathogens.</title>
        <authorList>
            <person name="Haridas S."/>
            <person name="Albert R."/>
            <person name="Binder M."/>
            <person name="Bloem J."/>
            <person name="Labutti K."/>
            <person name="Salamov A."/>
            <person name="Andreopoulos B."/>
            <person name="Baker S."/>
            <person name="Barry K."/>
            <person name="Bills G."/>
            <person name="Bluhm B."/>
            <person name="Cannon C."/>
            <person name="Castanera R."/>
            <person name="Culley D."/>
            <person name="Daum C."/>
            <person name="Ezra D."/>
            <person name="Gonzalez J."/>
            <person name="Henrissat B."/>
            <person name="Kuo A."/>
            <person name="Liang C."/>
            <person name="Lipzen A."/>
            <person name="Lutzoni F."/>
            <person name="Magnuson J."/>
            <person name="Mondo S."/>
            <person name="Nolan M."/>
            <person name="Ohm R."/>
            <person name="Pangilinan J."/>
            <person name="Park H.-J."/>
            <person name="Ramirez L."/>
            <person name="Alfaro M."/>
            <person name="Sun H."/>
            <person name="Tritt A."/>
            <person name="Yoshinaga Y."/>
            <person name="Zwiers L.-H."/>
            <person name="Turgeon B."/>
            <person name="Goodwin S."/>
            <person name="Spatafora J."/>
            <person name="Crous P."/>
            <person name="Grigoriev I."/>
        </authorList>
    </citation>
    <scope>NUCLEOTIDE SEQUENCE</scope>
    <source>
        <strain evidence="3">CBS 110217</strain>
    </source>
</reference>
<feature type="transmembrane region" description="Helical" evidence="2">
    <location>
        <begin position="67"/>
        <end position="92"/>
    </location>
</feature>
<feature type="transmembrane region" description="Helical" evidence="2">
    <location>
        <begin position="214"/>
        <end position="235"/>
    </location>
</feature>
<protein>
    <submittedName>
        <fullName evidence="3">Uncharacterized protein</fullName>
    </submittedName>
</protein>
<comment type="caution">
    <text evidence="3">The sequence shown here is derived from an EMBL/GenBank/DDBJ whole genome shotgun (WGS) entry which is preliminary data.</text>
</comment>
<feature type="compositionally biased region" description="Basic and acidic residues" evidence="1">
    <location>
        <begin position="402"/>
        <end position="411"/>
    </location>
</feature>
<dbReference type="PANTHER" id="PTHR35179">
    <property type="entry name" value="PROTEIN CBG02620"/>
    <property type="match status" value="1"/>
</dbReference>
<sequence>MNHEFRANVRFEPWGPFVSPNYVNEPITYSDIIVSSVVWALTLISAIIATWQALLQTKHSRAPWRSIYVWMIWLELVASLTMGLVCYLHLLKYIPPSFAFYFTILFWWCIQVQLLLQIVINRIRVIVPDRKRSFNIMVGTAVFVTAINISVFNIWIPARLQISHKYRVINEVWDRIEKCLYLFVDAFLNWYFLKTVKANLISNGLTKYNKLVRFNQRIVVVSLCMDVMIIGAMSIPNSFVYIQFHPLAYLVKLNIEMTMANLIKRIAISTSRRTGKAYIAQEFKSSSNLSNSGKTGTGPRHSQRGTLHELASTVSYDAESKGPSDRVFSFAPTGNQIKTTQEVTVTSEPNPFFERGRRGSEVEITGAYQNKANIPDVIVEETSPSPRSKSLDSNTEVAESLKSSDHPKRMEDSDDETALVGIRGRGRGRDTQ</sequence>
<evidence type="ECO:0000313" key="4">
    <source>
        <dbReference type="Proteomes" id="UP000799777"/>
    </source>
</evidence>
<keyword evidence="4" id="KW-1185">Reference proteome</keyword>
<evidence type="ECO:0000256" key="2">
    <source>
        <dbReference type="SAM" id="Phobius"/>
    </source>
</evidence>
<dbReference type="EMBL" id="ML978198">
    <property type="protein sequence ID" value="KAF2029674.1"/>
    <property type="molecule type" value="Genomic_DNA"/>
</dbReference>
<evidence type="ECO:0000313" key="3">
    <source>
        <dbReference type="EMBL" id="KAF2029674.1"/>
    </source>
</evidence>
<feature type="transmembrane region" description="Helical" evidence="2">
    <location>
        <begin position="133"/>
        <end position="155"/>
    </location>
</feature>
<feature type="transmembrane region" description="Helical" evidence="2">
    <location>
        <begin position="32"/>
        <end position="55"/>
    </location>
</feature>